<organism evidence="2">
    <name type="scientific">Streptomyces sp. NBC_00049</name>
    <dbReference type="NCBI Taxonomy" id="2903617"/>
    <lineage>
        <taxon>Bacteria</taxon>
        <taxon>Bacillati</taxon>
        <taxon>Actinomycetota</taxon>
        <taxon>Actinomycetes</taxon>
        <taxon>Kitasatosporales</taxon>
        <taxon>Streptomycetaceae</taxon>
        <taxon>Streptomyces</taxon>
    </lineage>
</organism>
<proteinExistence type="predicted"/>
<sequence length="415" mass="45724">MTYEFPAYAPPDSLQGLLQRGRGLGHDRALQDPAAAAPYVYDCIRREQRWDSQCDQRALYHARLVRDLGLPLGPILGQLAVDGADGEEAVWRATSVLELLALAGSAEAREGLRNYVRDGEHWVHVLESIAGEWPRAWWDDLGDVARERITDEEDPLWAHEPWDSFGIERETGFRPDPLPDAGRDRLDTEQLLALIAAPGTTEADKADALRALAPRGPQPGLIPLVPLLGAGDGKRPLRLVRPALRRLGAQAVPAARDWARDEREWLARLGEEVLAAHPCPEELPMLLGELARDEEAGEWCGPDNTARRLAYLGPLAAEAVPRLRRLVLHTPHTYERADYLQAIDAIEPGGAQDLYAECLADCEARTRLLAVAAVHPDAEALERIVALRDDPMEDPEVRAAAAERAAGFPDLPDTQ</sequence>
<evidence type="ECO:0000256" key="1">
    <source>
        <dbReference type="SAM" id="MobiDB-lite"/>
    </source>
</evidence>
<dbReference type="EMBL" id="CP108264">
    <property type="protein sequence ID" value="WTU75838.1"/>
    <property type="molecule type" value="Genomic_DNA"/>
</dbReference>
<reference evidence="2" key="1">
    <citation type="submission" date="2022-10" db="EMBL/GenBank/DDBJ databases">
        <title>The complete genomes of actinobacterial strains from the NBC collection.</title>
        <authorList>
            <person name="Joergensen T.S."/>
            <person name="Alvarez Arevalo M."/>
            <person name="Sterndorff E.B."/>
            <person name="Faurdal D."/>
            <person name="Vuksanovic O."/>
            <person name="Mourched A.-S."/>
            <person name="Charusanti P."/>
            <person name="Shaw S."/>
            <person name="Blin K."/>
            <person name="Weber T."/>
        </authorList>
    </citation>
    <scope>NUCLEOTIDE SEQUENCE</scope>
    <source>
        <strain evidence="2">NBC_00049</strain>
    </source>
</reference>
<gene>
    <name evidence="2" type="ORF">OG327_22300</name>
</gene>
<protein>
    <recommendedName>
        <fullName evidence="3">HEAT repeat domain-containing protein</fullName>
    </recommendedName>
</protein>
<evidence type="ECO:0000313" key="2">
    <source>
        <dbReference type="EMBL" id="WTU75838.1"/>
    </source>
</evidence>
<name>A0AAU2JTL3_9ACTN</name>
<accession>A0AAU2JTL3</accession>
<evidence type="ECO:0008006" key="3">
    <source>
        <dbReference type="Google" id="ProtNLM"/>
    </source>
</evidence>
<feature type="region of interest" description="Disordered" evidence="1">
    <location>
        <begin position="395"/>
        <end position="415"/>
    </location>
</feature>
<dbReference type="AlphaFoldDB" id="A0AAU2JTL3"/>